<keyword evidence="7" id="KW-1185">Reference proteome</keyword>
<feature type="site" description="Transition state stabilizer" evidence="4">
    <location>
        <position position="176"/>
    </location>
</feature>
<dbReference type="EMBL" id="JBHSMX010000053">
    <property type="protein sequence ID" value="MFC5522647.1"/>
    <property type="molecule type" value="Genomic_DNA"/>
</dbReference>
<organism evidence="6 7">
    <name type="scientific">Polaromonas jejuensis</name>
    <dbReference type="NCBI Taxonomy" id="457502"/>
    <lineage>
        <taxon>Bacteria</taxon>
        <taxon>Pseudomonadati</taxon>
        <taxon>Pseudomonadota</taxon>
        <taxon>Betaproteobacteria</taxon>
        <taxon>Burkholderiales</taxon>
        <taxon>Comamonadaceae</taxon>
        <taxon>Polaromonas</taxon>
    </lineage>
</organism>
<dbReference type="SUPFAM" id="SSF63892">
    <property type="entry name" value="Pyridoxine 5'-phosphate synthase"/>
    <property type="match status" value="1"/>
</dbReference>
<comment type="similarity">
    <text evidence="4">Belongs to the PNP synthase family.</text>
</comment>
<accession>A0ABW0QG96</accession>
<dbReference type="Gene3D" id="3.20.20.70">
    <property type="entry name" value="Aldolase class I"/>
    <property type="match status" value="1"/>
</dbReference>
<comment type="catalytic activity">
    <reaction evidence="4">
        <text>3-amino-2-oxopropyl phosphate + 1-deoxy-D-xylulose 5-phosphate = pyridoxine 5'-phosphate + phosphate + 2 H2O + H(+)</text>
        <dbReference type="Rhea" id="RHEA:15265"/>
        <dbReference type="ChEBI" id="CHEBI:15377"/>
        <dbReference type="ChEBI" id="CHEBI:15378"/>
        <dbReference type="ChEBI" id="CHEBI:43474"/>
        <dbReference type="ChEBI" id="CHEBI:57279"/>
        <dbReference type="ChEBI" id="CHEBI:57792"/>
        <dbReference type="ChEBI" id="CHEBI:58589"/>
        <dbReference type="EC" id="2.6.99.2"/>
    </reaction>
</comment>
<evidence type="ECO:0000256" key="1">
    <source>
        <dbReference type="ARBA" id="ARBA00022490"/>
    </source>
</evidence>
<comment type="subcellular location">
    <subcellularLocation>
        <location evidence="4">Cytoplasm</location>
    </subcellularLocation>
</comment>
<feature type="binding site" evidence="4">
    <location>
        <position position="34"/>
    </location>
    <ligand>
        <name>3-amino-2-oxopropyl phosphate</name>
        <dbReference type="ChEBI" id="CHEBI:57279"/>
    </ligand>
</feature>
<comment type="function">
    <text evidence="4">Catalyzes the complicated ring closure reaction between the two acyclic compounds 1-deoxy-D-xylulose-5-phosphate (DXP) and 3-amino-2-oxopropyl phosphate (1-amino-acetone-3-phosphate or AAP) to form pyridoxine 5'-phosphate (PNP) and inorganic phosphate.</text>
</comment>
<keyword evidence="1 4" id="KW-0963">Cytoplasm</keyword>
<dbReference type="Proteomes" id="UP001596084">
    <property type="component" value="Unassembled WGS sequence"/>
</dbReference>
<dbReference type="Pfam" id="PF03740">
    <property type="entry name" value="PdxJ"/>
    <property type="match status" value="1"/>
</dbReference>
<feature type="binding site" evidence="4">
    <location>
        <position position="217"/>
    </location>
    <ligand>
        <name>3-amino-2-oxopropyl phosphate</name>
        <dbReference type="ChEBI" id="CHEBI:57279"/>
    </ligand>
</feature>
<dbReference type="EC" id="2.6.99.2" evidence="4 5"/>
<evidence type="ECO:0000256" key="5">
    <source>
        <dbReference type="NCBIfam" id="TIGR00559"/>
    </source>
</evidence>
<feature type="active site" description="Proton acceptor" evidence="4">
    <location>
        <position position="59"/>
    </location>
</feature>
<keyword evidence="2 4" id="KW-0808">Transferase</keyword>
<evidence type="ECO:0000313" key="7">
    <source>
        <dbReference type="Proteomes" id="UP001596084"/>
    </source>
</evidence>
<dbReference type="RefSeq" id="WP_068835913.1">
    <property type="nucleotide sequence ID" value="NZ_JBHSMX010000053.1"/>
</dbReference>
<dbReference type="PANTHER" id="PTHR30456:SF0">
    <property type="entry name" value="PYRIDOXINE 5'-PHOSPHATE SYNTHASE"/>
    <property type="match status" value="1"/>
</dbReference>
<protein>
    <recommendedName>
        <fullName evidence="4 5">Pyridoxine 5'-phosphate synthase</fullName>
        <shortName evidence="4">PNP synthase</shortName>
        <ecNumber evidence="4 5">2.6.99.2</ecNumber>
    </recommendedName>
</protein>
<feature type="active site" description="Proton acceptor" evidence="4">
    <location>
        <position position="90"/>
    </location>
</feature>
<evidence type="ECO:0000256" key="2">
    <source>
        <dbReference type="ARBA" id="ARBA00022679"/>
    </source>
</evidence>
<dbReference type="PANTHER" id="PTHR30456">
    <property type="entry name" value="PYRIDOXINE 5'-PHOSPHATE SYNTHASE"/>
    <property type="match status" value="1"/>
</dbReference>
<dbReference type="NCBIfam" id="NF003626">
    <property type="entry name" value="PRK05265.1-4"/>
    <property type="match status" value="1"/>
</dbReference>
<feature type="binding site" evidence="4">
    <location>
        <position position="61"/>
    </location>
    <ligand>
        <name>1-deoxy-D-xylulose 5-phosphate</name>
        <dbReference type="ChEBI" id="CHEBI:57792"/>
    </ligand>
</feature>
<comment type="pathway">
    <text evidence="4">Cofactor biosynthesis; pyridoxine 5'-phosphate biosynthesis; pyridoxine 5'-phosphate from D-erythrose 4-phosphate: step 5/5.</text>
</comment>
<gene>
    <name evidence="4" type="primary">pdxJ</name>
    <name evidence="6" type="ORF">ACFPP7_17285</name>
</gene>
<sequence length="269" mass="29543">MTTAQTTPPTVPASARKTALSVNINKVALLRNTRHLDIPNVTRAAELCLEAGAQGITVHPRPDERHIRPDDVYELAALMKDWPHCEFNIEGNPFHNLMDFERNLSARGLPLHQCTFVPDSAEQFTSDHGWSFPDDAKRLKPLIEQVHARGVRVSLFMDPIPEAMVAAKAVGADRVEFYTESYARAWSGPQKNKVLSSFVEAARAAAAINLGVNAGHDLNRDNLSEFLRAVPGVLEVSIGHALIADALELGYAATVKDYLRCINEAFTPA</sequence>
<feature type="binding site" evidence="4">
    <location>
        <position position="23"/>
    </location>
    <ligand>
        <name>3-amino-2-oxopropyl phosphate</name>
        <dbReference type="ChEBI" id="CHEBI:57279"/>
    </ligand>
</feature>
<feature type="binding site" evidence="4">
    <location>
        <position position="66"/>
    </location>
    <ligand>
        <name>1-deoxy-D-xylulose 5-phosphate</name>
        <dbReference type="ChEBI" id="CHEBI:57792"/>
    </ligand>
</feature>
<feature type="binding site" evidence="4">
    <location>
        <position position="125"/>
    </location>
    <ligand>
        <name>1-deoxy-D-xylulose 5-phosphate</name>
        <dbReference type="ChEBI" id="CHEBI:57792"/>
    </ligand>
</feature>
<feature type="active site" description="Proton donor" evidence="4">
    <location>
        <position position="216"/>
    </location>
</feature>
<evidence type="ECO:0000256" key="4">
    <source>
        <dbReference type="HAMAP-Rule" id="MF_00279"/>
    </source>
</evidence>
<comment type="subunit">
    <text evidence="4">Homooctamer; tetramer of dimers.</text>
</comment>
<comment type="caution">
    <text evidence="6">The sequence shown here is derived from an EMBL/GenBank/DDBJ whole genome shotgun (WGS) entry which is preliminary data.</text>
</comment>
<feature type="binding site" evidence="4">
    <location>
        <begin position="239"/>
        <end position="240"/>
    </location>
    <ligand>
        <name>3-amino-2-oxopropyl phosphate</name>
        <dbReference type="ChEBI" id="CHEBI:57279"/>
    </ligand>
</feature>
<keyword evidence="3 4" id="KW-0664">Pyridoxine biosynthesis</keyword>
<proteinExistence type="inferred from homology"/>
<name>A0ABW0QG96_9BURK</name>
<dbReference type="InterPro" id="IPR036130">
    <property type="entry name" value="Pyridoxine-5'_phos_synth"/>
</dbReference>
<dbReference type="NCBIfam" id="TIGR00559">
    <property type="entry name" value="pdxJ"/>
    <property type="match status" value="1"/>
</dbReference>
<evidence type="ECO:0000256" key="3">
    <source>
        <dbReference type="ARBA" id="ARBA00023096"/>
    </source>
</evidence>
<dbReference type="HAMAP" id="MF_00279">
    <property type="entry name" value="PdxJ"/>
    <property type="match status" value="1"/>
</dbReference>
<dbReference type="InterPro" id="IPR013785">
    <property type="entry name" value="Aldolase_TIM"/>
</dbReference>
<dbReference type="GO" id="GO:0033856">
    <property type="term" value="F:pyridoxine 5'-phosphate synthase activity"/>
    <property type="evidence" value="ECO:0007669"/>
    <property type="project" value="UniProtKB-EC"/>
</dbReference>
<reference evidence="7" key="1">
    <citation type="journal article" date="2019" name="Int. J. Syst. Evol. Microbiol.">
        <title>The Global Catalogue of Microorganisms (GCM) 10K type strain sequencing project: providing services to taxonomists for standard genome sequencing and annotation.</title>
        <authorList>
            <consortium name="The Broad Institute Genomics Platform"/>
            <consortium name="The Broad Institute Genome Sequencing Center for Infectious Disease"/>
            <person name="Wu L."/>
            <person name="Ma J."/>
        </authorList>
    </citation>
    <scope>NUCLEOTIDE SEQUENCE [LARGE SCALE GENOMIC DNA]</scope>
    <source>
        <strain evidence="7">CGMCC 4.7277</strain>
    </source>
</reference>
<dbReference type="InterPro" id="IPR004569">
    <property type="entry name" value="PyrdxlP_synth_PdxJ"/>
</dbReference>
<comment type="caution">
    <text evidence="4">Lacks conserved residue(s) required for the propagation of feature annotation.</text>
</comment>
<dbReference type="CDD" id="cd00003">
    <property type="entry name" value="PNPsynthase"/>
    <property type="match status" value="1"/>
</dbReference>
<evidence type="ECO:0000313" key="6">
    <source>
        <dbReference type="EMBL" id="MFC5522647.1"/>
    </source>
</evidence>